<comment type="caution">
    <text evidence="2">The sequence shown here is derived from an EMBL/GenBank/DDBJ whole genome shotgun (WGS) entry which is preliminary data.</text>
</comment>
<accession>A0ABV6YLJ7</accession>
<name>A0ABV6YLJ7_UNCEI</name>
<organism evidence="2 3">
    <name type="scientific">Eiseniibacteriota bacterium</name>
    <dbReference type="NCBI Taxonomy" id="2212470"/>
    <lineage>
        <taxon>Bacteria</taxon>
        <taxon>Candidatus Eiseniibacteriota</taxon>
    </lineage>
</organism>
<sequence length="378" mass="41111">KNRVRWVAFSSTAPGVLNERGDAPLTSLYAMSLEPIAKRGTVLWRTTYSLGGDSSPTLLSDGRVLFSSWQRGAFTLMAISWAGENLNAFYGSHDKGTSQTAACELPNRNVVFVEHEGLSADGAGRLALVSLRRPLHSHKVLDEGRGLYRTPHRFSEGRMLVSYSGDSGSYGVYLFDLETGRHDVVLYDDPAWHDVDAFLLAPRPEASGRIPTVEFASVLDVGALKTVGQLQCMNVYESDRPEAVDIRAGQVKRVRLTQGVPVPLSDADSGARAGCGHAEALPDSVWPPPCVELRVLGEAPVEEDGSFYVNVSGDVPFYVETLDADGRALQTMRAWTWVRAGDQRGCIGCHENKELAPENRATQALIRARPLLLTGSGE</sequence>
<evidence type="ECO:0000313" key="3">
    <source>
        <dbReference type="Proteomes" id="UP001593833"/>
    </source>
</evidence>
<keyword evidence="3" id="KW-1185">Reference proteome</keyword>
<dbReference type="Proteomes" id="UP001593833">
    <property type="component" value="Unassembled WGS sequence"/>
</dbReference>
<dbReference type="InterPro" id="IPR011042">
    <property type="entry name" value="6-blade_b-propeller_TolB-like"/>
</dbReference>
<protein>
    <recommendedName>
        <fullName evidence="1">Hydrazine synthase alpha subunit middle domain-containing protein</fullName>
    </recommendedName>
</protein>
<gene>
    <name evidence="2" type="ORF">ACFL6M_05565</name>
</gene>
<proteinExistence type="predicted"/>
<feature type="non-terminal residue" evidence="2">
    <location>
        <position position="1"/>
    </location>
</feature>
<dbReference type="Gene3D" id="2.120.10.30">
    <property type="entry name" value="TolB, C-terminal domain"/>
    <property type="match status" value="1"/>
</dbReference>
<reference evidence="2 3" key="1">
    <citation type="submission" date="2024-09" db="EMBL/GenBank/DDBJ databases">
        <authorList>
            <person name="D'Angelo T."/>
        </authorList>
    </citation>
    <scope>NUCLEOTIDE SEQUENCE [LARGE SCALE GENOMIC DNA]</scope>
    <source>
        <strain evidence="2">SAG AM-320-E07</strain>
    </source>
</reference>
<dbReference type="SUPFAM" id="SSF82171">
    <property type="entry name" value="DPP6 N-terminal domain-like"/>
    <property type="match status" value="1"/>
</dbReference>
<dbReference type="Pfam" id="PF18582">
    <property type="entry name" value="HZS_alpha"/>
    <property type="match status" value="1"/>
</dbReference>
<evidence type="ECO:0000259" key="1">
    <source>
        <dbReference type="Pfam" id="PF18582"/>
    </source>
</evidence>
<evidence type="ECO:0000313" key="2">
    <source>
        <dbReference type="EMBL" id="MFC1573049.1"/>
    </source>
</evidence>
<dbReference type="EMBL" id="JBHPKH010000066">
    <property type="protein sequence ID" value="MFC1573049.1"/>
    <property type="molecule type" value="Genomic_DNA"/>
</dbReference>
<feature type="domain" description="Hydrazine synthase alpha subunit middle" evidence="1">
    <location>
        <begin position="249"/>
        <end position="351"/>
    </location>
</feature>
<dbReference type="InterPro" id="IPR040698">
    <property type="entry name" value="HZS_alpha_mid"/>
</dbReference>